<proteinExistence type="predicted"/>
<dbReference type="EMBL" id="CAFBNC010000081">
    <property type="protein sequence ID" value="CAB4944099.1"/>
    <property type="molecule type" value="Genomic_DNA"/>
</dbReference>
<sequence length="197" mass="20805">MRVPSSSAYQSPAGDGLRNVQVITFGVGVARCSHSFRALFPSLMIGSPGAPSGSVTCRTSLLRSGFTLMRSELSPESTPTPQLDWRTTSSNAKPRESGSFLSMSFGDSAFEHRRLGPAPPFAYFSIGPRSISPNATGHIWTRDALAAATAAATSCSSHGPRDPRSHLPSVIRIMILESAFLVLGPSSISVAIRIAEA</sequence>
<gene>
    <name evidence="2" type="ORF">UFOPK3733_01470</name>
</gene>
<name>A0A6J7JN29_9ZZZZ</name>
<feature type="compositionally biased region" description="Polar residues" evidence="1">
    <location>
        <begin position="74"/>
        <end position="92"/>
    </location>
</feature>
<dbReference type="AlphaFoldDB" id="A0A6J7JN29"/>
<feature type="region of interest" description="Disordered" evidence="1">
    <location>
        <begin position="72"/>
        <end position="97"/>
    </location>
</feature>
<accession>A0A6J7JN29</accession>
<reference evidence="2" key="1">
    <citation type="submission" date="2020-05" db="EMBL/GenBank/DDBJ databases">
        <authorList>
            <person name="Chiriac C."/>
            <person name="Salcher M."/>
            <person name="Ghai R."/>
            <person name="Kavagutti S V."/>
        </authorList>
    </citation>
    <scope>NUCLEOTIDE SEQUENCE</scope>
</reference>
<organism evidence="2">
    <name type="scientific">freshwater metagenome</name>
    <dbReference type="NCBI Taxonomy" id="449393"/>
    <lineage>
        <taxon>unclassified sequences</taxon>
        <taxon>metagenomes</taxon>
        <taxon>ecological metagenomes</taxon>
    </lineage>
</organism>
<protein>
    <submittedName>
        <fullName evidence="2">Unannotated protein</fullName>
    </submittedName>
</protein>
<evidence type="ECO:0000313" key="2">
    <source>
        <dbReference type="EMBL" id="CAB4944099.1"/>
    </source>
</evidence>
<evidence type="ECO:0000256" key="1">
    <source>
        <dbReference type="SAM" id="MobiDB-lite"/>
    </source>
</evidence>